<comment type="subcellular location">
    <subcellularLocation>
        <location evidence="1">Membrane</location>
        <topology evidence="1">Multi-pass membrane protein</topology>
    </subcellularLocation>
</comment>
<sequence length="400" mass="40933">MSDRASALHAGAWWVWALGLAAAASRTTNPLLLALLVGVAGYVVAVCRTSAPWSRAYGAFLRLGLAVIVVRLVFAVVLGSPIPGTHTVFTLPEVPLPDWARGVRLGGRVTAEGLVFALYDGMKLAALLACVGAANALASPARLLKSLPGALYEVGVAVVVAMTFAPHLVADVRRLRAARRLRGRPDRGAKALLKVGLPVLEGALERSVALAAAMDARGYGRTAPVRPAVRRLTSALTLGGLLGVCAGTYGLLGDAGAGYGTPLLVAGLAAALAGLRLGGRRSVRTRYRPDRFGPRAWLVSGSGVAVAALMIWAGSGDAAALHPPAVPLTSPSLPLWPAAAVLCGLLPAVTESRPATGRKPTAGTDATTPEPSSPPRRRAGTPAGRPGPGPRTRPAPEETS</sequence>
<keyword evidence="4 6" id="KW-0472">Membrane</keyword>
<reference evidence="7" key="1">
    <citation type="journal article" date="2014" name="Int. J. Syst. Evol. Microbiol.">
        <title>Complete genome sequence of Corynebacterium casei LMG S-19264T (=DSM 44701T), isolated from a smear-ripened cheese.</title>
        <authorList>
            <consortium name="US DOE Joint Genome Institute (JGI-PGF)"/>
            <person name="Walter F."/>
            <person name="Albersmeier A."/>
            <person name="Kalinowski J."/>
            <person name="Ruckert C."/>
        </authorList>
    </citation>
    <scope>NUCLEOTIDE SEQUENCE</scope>
    <source>
        <strain evidence="7">JCM 4059</strain>
    </source>
</reference>
<protein>
    <submittedName>
        <fullName evidence="7">Cobalt ABC transporter permease</fullName>
    </submittedName>
</protein>
<feature type="transmembrane region" description="Helical" evidence="6">
    <location>
        <begin position="296"/>
        <end position="313"/>
    </location>
</feature>
<evidence type="ECO:0000313" key="7">
    <source>
        <dbReference type="EMBL" id="GHF34167.1"/>
    </source>
</evidence>
<reference evidence="7" key="2">
    <citation type="submission" date="2020-09" db="EMBL/GenBank/DDBJ databases">
        <authorList>
            <person name="Sun Q."/>
            <person name="Ohkuma M."/>
        </authorList>
    </citation>
    <scope>NUCLEOTIDE SEQUENCE</scope>
    <source>
        <strain evidence="7">JCM 4059</strain>
    </source>
</reference>
<feature type="transmembrane region" description="Helical" evidence="6">
    <location>
        <begin position="33"/>
        <end position="51"/>
    </location>
</feature>
<dbReference type="PANTHER" id="PTHR33514">
    <property type="entry name" value="PROTEIN ABCI12, CHLOROPLASTIC"/>
    <property type="match status" value="1"/>
</dbReference>
<feature type="transmembrane region" description="Helical" evidence="6">
    <location>
        <begin position="63"/>
        <end position="82"/>
    </location>
</feature>
<dbReference type="InterPro" id="IPR003339">
    <property type="entry name" value="ABC/ECF_trnsptr_transmembrane"/>
</dbReference>
<dbReference type="CDD" id="cd16914">
    <property type="entry name" value="EcfT"/>
    <property type="match status" value="1"/>
</dbReference>
<evidence type="ECO:0000256" key="1">
    <source>
        <dbReference type="ARBA" id="ARBA00004141"/>
    </source>
</evidence>
<dbReference type="AlphaFoldDB" id="A0A919EBQ9"/>
<dbReference type="Pfam" id="PF02361">
    <property type="entry name" value="CbiQ"/>
    <property type="match status" value="1"/>
</dbReference>
<feature type="transmembrane region" description="Helical" evidence="6">
    <location>
        <begin position="257"/>
        <end position="275"/>
    </location>
</feature>
<feature type="transmembrane region" description="Helical" evidence="6">
    <location>
        <begin position="232"/>
        <end position="251"/>
    </location>
</feature>
<feature type="transmembrane region" description="Helical" evidence="6">
    <location>
        <begin position="150"/>
        <end position="170"/>
    </location>
</feature>
<evidence type="ECO:0000256" key="5">
    <source>
        <dbReference type="SAM" id="MobiDB-lite"/>
    </source>
</evidence>
<keyword evidence="3 6" id="KW-1133">Transmembrane helix</keyword>
<dbReference type="EMBL" id="BNBD01000002">
    <property type="protein sequence ID" value="GHF34167.1"/>
    <property type="molecule type" value="Genomic_DNA"/>
</dbReference>
<dbReference type="GO" id="GO:0005886">
    <property type="term" value="C:plasma membrane"/>
    <property type="evidence" value="ECO:0007669"/>
    <property type="project" value="TreeGrafter"/>
</dbReference>
<name>A0A919EBQ9_9ACTN</name>
<organism evidence="7 8">
    <name type="scientific">Streptomyces mashuensis</name>
    <dbReference type="NCBI Taxonomy" id="33904"/>
    <lineage>
        <taxon>Bacteria</taxon>
        <taxon>Bacillati</taxon>
        <taxon>Actinomycetota</taxon>
        <taxon>Actinomycetes</taxon>
        <taxon>Kitasatosporales</taxon>
        <taxon>Streptomycetaceae</taxon>
        <taxon>Streptomyces</taxon>
    </lineage>
</organism>
<evidence type="ECO:0000256" key="2">
    <source>
        <dbReference type="ARBA" id="ARBA00022692"/>
    </source>
</evidence>
<keyword evidence="2 6" id="KW-0812">Transmembrane</keyword>
<proteinExistence type="predicted"/>
<comment type="caution">
    <text evidence="7">The sequence shown here is derived from an EMBL/GenBank/DDBJ whole genome shotgun (WGS) entry which is preliminary data.</text>
</comment>
<evidence type="ECO:0000256" key="6">
    <source>
        <dbReference type="SAM" id="Phobius"/>
    </source>
</evidence>
<dbReference type="Proteomes" id="UP000638313">
    <property type="component" value="Unassembled WGS sequence"/>
</dbReference>
<dbReference type="PANTHER" id="PTHR33514:SF15">
    <property type="entry name" value="COBALT TRANSPORT PROTEIN"/>
    <property type="match status" value="1"/>
</dbReference>
<dbReference type="RefSeq" id="WP_190128548.1">
    <property type="nucleotide sequence ID" value="NZ_BNBD01000002.1"/>
</dbReference>
<keyword evidence="8" id="KW-1185">Reference proteome</keyword>
<gene>
    <name evidence="7" type="ORF">GCM10010218_14150</name>
</gene>
<evidence type="ECO:0000256" key="3">
    <source>
        <dbReference type="ARBA" id="ARBA00022989"/>
    </source>
</evidence>
<evidence type="ECO:0000256" key="4">
    <source>
        <dbReference type="ARBA" id="ARBA00023136"/>
    </source>
</evidence>
<feature type="region of interest" description="Disordered" evidence="5">
    <location>
        <begin position="352"/>
        <end position="400"/>
    </location>
</feature>
<evidence type="ECO:0000313" key="8">
    <source>
        <dbReference type="Proteomes" id="UP000638313"/>
    </source>
</evidence>
<accession>A0A919EBQ9</accession>
<feature type="transmembrane region" description="Helical" evidence="6">
    <location>
        <begin position="333"/>
        <end position="350"/>
    </location>
</feature>